<accession>A0A927RQE9</accession>
<proteinExistence type="predicted"/>
<evidence type="ECO:0000313" key="2">
    <source>
        <dbReference type="Proteomes" id="UP000638648"/>
    </source>
</evidence>
<organism evidence="1 2">
    <name type="scientific">Actinopolymorpha pittospori</name>
    <dbReference type="NCBI Taxonomy" id="648752"/>
    <lineage>
        <taxon>Bacteria</taxon>
        <taxon>Bacillati</taxon>
        <taxon>Actinomycetota</taxon>
        <taxon>Actinomycetes</taxon>
        <taxon>Propionibacteriales</taxon>
        <taxon>Actinopolymorphaceae</taxon>
        <taxon>Actinopolymorpha</taxon>
    </lineage>
</organism>
<dbReference type="InterPro" id="IPR036188">
    <property type="entry name" value="FAD/NAD-bd_sf"/>
</dbReference>
<comment type="caution">
    <text evidence="1">The sequence shown here is derived from an EMBL/GenBank/DDBJ whole genome shotgun (WGS) entry which is preliminary data.</text>
</comment>
<reference evidence="1" key="1">
    <citation type="submission" date="2020-10" db="EMBL/GenBank/DDBJ databases">
        <title>Sequencing the genomes of 1000 actinobacteria strains.</title>
        <authorList>
            <person name="Klenk H.-P."/>
        </authorList>
    </citation>
    <scope>NUCLEOTIDE SEQUENCE</scope>
    <source>
        <strain evidence="1">DSM 45354</strain>
    </source>
</reference>
<name>A0A927RQE9_9ACTN</name>
<dbReference type="AlphaFoldDB" id="A0A927RQE9"/>
<evidence type="ECO:0000313" key="1">
    <source>
        <dbReference type="EMBL" id="MBE1612153.1"/>
    </source>
</evidence>
<protein>
    <submittedName>
        <fullName evidence="1">2-polyprenyl-6-methoxyphenol hydroxylase-like FAD-dependent oxidoreductase</fullName>
    </submittedName>
</protein>
<keyword evidence="2" id="KW-1185">Reference proteome</keyword>
<dbReference type="Proteomes" id="UP000638648">
    <property type="component" value="Unassembled WGS sequence"/>
</dbReference>
<gene>
    <name evidence="1" type="ORF">HEB94_009001</name>
</gene>
<dbReference type="Gene3D" id="3.50.50.60">
    <property type="entry name" value="FAD/NAD(P)-binding domain"/>
    <property type="match status" value="1"/>
</dbReference>
<sequence>MGTVAILGGSVVGAAAALQFARSGWQVSVVDAEFDRISDPDGTVEARPGAPHAVQAHGFMARAKVELATRLPDVVDALAAAGVTELPFAKMAPPHLHDGGRPGDDELAMLQSRRVTLDAVLADIVRREPGVRTVRAKATGLEIEDGSPPRVTGLGLATGDVVRADLVIDAGGRRSPVSGWLAAAGLPQPEIVDTCNVSYYGRHFRIRAGERPRLNSGFADIHEFPCHLQFMFLGDNDTAMIAICAESGDPLLKRVRHEDAYHAVLAANEAFRPWLDLLEPATPTFVLGALNNRMRGLVADGKPLVLGLHQAGDSLAMTNPTRGRGVAMGLCAVGRLHDLATADGRDDVALATEYAAWQRDVLAVYYQEASTSDQTVGRKLRANILGDAAPANAPAVKLPDGHPVTSAQIEQASASDPDLFRLFLRALYLLDDDRVIASPAVADRVLRRLAEDPDSAANAPISPVRPWNGSVDRQALESLLAPYA</sequence>
<dbReference type="EMBL" id="JADBEM010000001">
    <property type="protein sequence ID" value="MBE1612153.1"/>
    <property type="molecule type" value="Genomic_DNA"/>
</dbReference>
<dbReference type="RefSeq" id="WP_192755251.1">
    <property type="nucleotide sequence ID" value="NZ_BAABJL010000005.1"/>
</dbReference>
<dbReference type="SUPFAM" id="SSF51905">
    <property type="entry name" value="FAD/NAD(P)-binding domain"/>
    <property type="match status" value="1"/>
</dbReference>